<sequence length="66" mass="7928">MKMHPVKSSTIDIVGYDEQTHKMRIAFRDHQAKEFCHVPEQTFEAFINARSKNRFYKRHIQDAYPC</sequence>
<proteinExistence type="predicted"/>
<feature type="domain" description="KTSC" evidence="1">
    <location>
        <begin position="7"/>
        <end position="64"/>
    </location>
</feature>
<organism evidence="2 3">
    <name type="scientific">Methylomonas rapida</name>
    <dbReference type="NCBI Taxonomy" id="2963939"/>
    <lineage>
        <taxon>Bacteria</taxon>
        <taxon>Pseudomonadati</taxon>
        <taxon>Pseudomonadota</taxon>
        <taxon>Gammaproteobacteria</taxon>
        <taxon>Methylococcales</taxon>
        <taxon>Methylococcaceae</taxon>
        <taxon>Methylomonas</taxon>
    </lineage>
</organism>
<protein>
    <submittedName>
        <fullName evidence="2">KTSC domain-containing protein</fullName>
    </submittedName>
</protein>
<evidence type="ECO:0000313" key="2">
    <source>
        <dbReference type="EMBL" id="WAR43141.1"/>
    </source>
</evidence>
<reference evidence="2" key="1">
    <citation type="submission" date="2022-11" db="EMBL/GenBank/DDBJ databases">
        <title>Methylomonas rapida sp. nov., Carotenoid-Producing Obligate Methanotrophs with High Growth Characteristics and Biotechnological Potential.</title>
        <authorList>
            <person name="Tikhonova E.N."/>
            <person name="Suleimanov R.Z."/>
            <person name="Miroshnikov K."/>
            <person name="Oshkin I.Y."/>
            <person name="Belova S.E."/>
            <person name="Danilova O.V."/>
            <person name="Ashikhmin A."/>
            <person name="Konopkin A."/>
            <person name="But S.Y."/>
            <person name="Khmelenina V.N."/>
            <person name="Kuznetsov N."/>
            <person name="Pimenov N.V."/>
            <person name="Dedysh S.N."/>
        </authorList>
    </citation>
    <scope>NUCLEOTIDE SEQUENCE</scope>
    <source>
        <strain evidence="2">MP1</strain>
    </source>
</reference>
<dbReference type="Pfam" id="PF13619">
    <property type="entry name" value="KTSC"/>
    <property type="match status" value="1"/>
</dbReference>
<dbReference type="RefSeq" id="WP_255188119.1">
    <property type="nucleotide sequence ID" value="NZ_CP113517.1"/>
</dbReference>
<dbReference type="EMBL" id="CP113517">
    <property type="protein sequence ID" value="WAR43141.1"/>
    <property type="molecule type" value="Genomic_DNA"/>
</dbReference>
<evidence type="ECO:0000259" key="1">
    <source>
        <dbReference type="Pfam" id="PF13619"/>
    </source>
</evidence>
<name>A0ABY7GFB3_9GAMM</name>
<dbReference type="Proteomes" id="UP001162780">
    <property type="component" value="Chromosome"/>
</dbReference>
<dbReference type="InterPro" id="IPR025309">
    <property type="entry name" value="KTSC_dom"/>
</dbReference>
<gene>
    <name evidence="2" type="ORF">NM686_012120</name>
</gene>
<keyword evidence="3" id="KW-1185">Reference proteome</keyword>
<accession>A0ABY7GFB3</accession>
<evidence type="ECO:0000313" key="3">
    <source>
        <dbReference type="Proteomes" id="UP001162780"/>
    </source>
</evidence>